<proteinExistence type="predicted"/>
<protein>
    <submittedName>
        <fullName evidence="2">Uncharacterized protein</fullName>
    </submittedName>
</protein>
<evidence type="ECO:0000256" key="1">
    <source>
        <dbReference type="SAM" id="SignalP"/>
    </source>
</evidence>
<evidence type="ECO:0000313" key="3">
    <source>
        <dbReference type="Proteomes" id="UP001501771"/>
    </source>
</evidence>
<reference evidence="3" key="1">
    <citation type="journal article" date="2019" name="Int. J. Syst. Evol. Microbiol.">
        <title>The Global Catalogue of Microorganisms (GCM) 10K type strain sequencing project: providing services to taxonomists for standard genome sequencing and annotation.</title>
        <authorList>
            <consortium name="The Broad Institute Genomics Platform"/>
            <consortium name="The Broad Institute Genome Sequencing Center for Infectious Disease"/>
            <person name="Wu L."/>
            <person name="Ma J."/>
        </authorList>
    </citation>
    <scope>NUCLEOTIDE SEQUENCE [LARGE SCALE GENOMIC DNA]</scope>
    <source>
        <strain evidence="3">JCM 16022</strain>
    </source>
</reference>
<evidence type="ECO:0000313" key="2">
    <source>
        <dbReference type="EMBL" id="GAA2149917.1"/>
    </source>
</evidence>
<accession>A0ABP5LRJ7</accession>
<sequence length="163" mass="17263">MTGGRRGQGAGRWVQALAAACLVLSTAACGQPHPTLEELRKVPEVSLHPPGATAIRHGGVDSDNKMGGNAAILTDVYATDDTPAAVLDYYRNHLGSGWTENDDAGTRATQWADSAAWESDSYLLKVGIDDKAYRSRVAAGDPDVAGRRTLFEVQLQANPENAS</sequence>
<comment type="caution">
    <text evidence="2">The sequence shown here is derived from an EMBL/GenBank/DDBJ whole genome shotgun (WGS) entry which is preliminary data.</text>
</comment>
<dbReference type="PROSITE" id="PS51257">
    <property type="entry name" value="PROKAR_LIPOPROTEIN"/>
    <property type="match status" value="1"/>
</dbReference>
<feature type="signal peptide" evidence="1">
    <location>
        <begin position="1"/>
        <end position="30"/>
    </location>
</feature>
<dbReference type="Proteomes" id="UP001501771">
    <property type="component" value="Unassembled WGS sequence"/>
</dbReference>
<dbReference type="EMBL" id="BAAAQR010000009">
    <property type="protein sequence ID" value="GAA2149917.1"/>
    <property type="molecule type" value="Genomic_DNA"/>
</dbReference>
<gene>
    <name evidence="2" type="ORF">GCM10009844_30170</name>
</gene>
<name>A0ABP5LRJ7_9ACTN</name>
<keyword evidence="1" id="KW-0732">Signal</keyword>
<organism evidence="2 3">
    <name type="scientific">Nocardioides koreensis</name>
    <dbReference type="NCBI Taxonomy" id="433651"/>
    <lineage>
        <taxon>Bacteria</taxon>
        <taxon>Bacillati</taxon>
        <taxon>Actinomycetota</taxon>
        <taxon>Actinomycetes</taxon>
        <taxon>Propionibacteriales</taxon>
        <taxon>Nocardioidaceae</taxon>
        <taxon>Nocardioides</taxon>
    </lineage>
</organism>
<feature type="chain" id="PRO_5046768805" evidence="1">
    <location>
        <begin position="31"/>
        <end position="163"/>
    </location>
</feature>
<keyword evidence="3" id="KW-1185">Reference proteome</keyword>